<evidence type="ECO:0000313" key="2">
    <source>
        <dbReference type="EMBL" id="KAE9604464.1"/>
    </source>
</evidence>
<protein>
    <submittedName>
        <fullName evidence="2">Uncharacterized protein</fullName>
    </submittedName>
</protein>
<accession>A0A6A4PT74</accession>
<keyword evidence="3" id="KW-1185">Reference proteome</keyword>
<proteinExistence type="predicted"/>
<reference evidence="3" key="1">
    <citation type="journal article" date="2020" name="Nat. Commun.">
        <title>Genome sequence of the cluster root forming white lupin.</title>
        <authorList>
            <person name="Hufnagel B."/>
            <person name="Marques A."/>
            <person name="Soriano A."/>
            <person name="Marques L."/>
            <person name="Divol F."/>
            <person name="Doumas P."/>
            <person name="Sallet E."/>
            <person name="Mancinotti D."/>
            <person name="Carrere S."/>
            <person name="Marande W."/>
            <person name="Arribat S."/>
            <person name="Keller J."/>
            <person name="Huneau C."/>
            <person name="Blein T."/>
            <person name="Aime D."/>
            <person name="Laguerre M."/>
            <person name="Taylor J."/>
            <person name="Schubert V."/>
            <person name="Nelson M."/>
            <person name="Geu-Flores F."/>
            <person name="Crespi M."/>
            <person name="Gallardo-Guerrero K."/>
            <person name="Delaux P.-M."/>
            <person name="Salse J."/>
            <person name="Berges H."/>
            <person name="Guyot R."/>
            <person name="Gouzy J."/>
            <person name="Peret B."/>
        </authorList>
    </citation>
    <scope>NUCLEOTIDE SEQUENCE [LARGE SCALE GENOMIC DNA]</scope>
    <source>
        <strain evidence="3">cv. Amiga</strain>
    </source>
</reference>
<comment type="caution">
    <text evidence="2">The sequence shown here is derived from an EMBL/GenBank/DDBJ whole genome shotgun (WGS) entry which is preliminary data.</text>
</comment>
<feature type="region of interest" description="Disordered" evidence="1">
    <location>
        <begin position="1"/>
        <end position="25"/>
    </location>
</feature>
<dbReference type="AlphaFoldDB" id="A0A6A4PT74"/>
<gene>
    <name evidence="2" type="ORF">Lalb_Chr11g0072151</name>
</gene>
<dbReference type="Proteomes" id="UP000447434">
    <property type="component" value="Chromosome 11"/>
</dbReference>
<sequence length="78" mass="8595">MGKRVTGEEVVRPKQRGSAAHDGGFVSREAKPRLDGFQWRDMPPQGRRILLAQPFTLVAASGSAFPSFHSCIDLDGLW</sequence>
<evidence type="ECO:0000313" key="3">
    <source>
        <dbReference type="Proteomes" id="UP000447434"/>
    </source>
</evidence>
<name>A0A6A4PT74_LUPAL</name>
<feature type="compositionally biased region" description="Basic and acidic residues" evidence="1">
    <location>
        <begin position="1"/>
        <end position="12"/>
    </location>
</feature>
<dbReference type="EMBL" id="WOCE01000011">
    <property type="protein sequence ID" value="KAE9604464.1"/>
    <property type="molecule type" value="Genomic_DNA"/>
</dbReference>
<evidence type="ECO:0000256" key="1">
    <source>
        <dbReference type="SAM" id="MobiDB-lite"/>
    </source>
</evidence>
<organism evidence="2 3">
    <name type="scientific">Lupinus albus</name>
    <name type="common">White lupine</name>
    <name type="synonym">Lupinus termis</name>
    <dbReference type="NCBI Taxonomy" id="3870"/>
    <lineage>
        <taxon>Eukaryota</taxon>
        <taxon>Viridiplantae</taxon>
        <taxon>Streptophyta</taxon>
        <taxon>Embryophyta</taxon>
        <taxon>Tracheophyta</taxon>
        <taxon>Spermatophyta</taxon>
        <taxon>Magnoliopsida</taxon>
        <taxon>eudicotyledons</taxon>
        <taxon>Gunneridae</taxon>
        <taxon>Pentapetalae</taxon>
        <taxon>rosids</taxon>
        <taxon>fabids</taxon>
        <taxon>Fabales</taxon>
        <taxon>Fabaceae</taxon>
        <taxon>Papilionoideae</taxon>
        <taxon>50 kb inversion clade</taxon>
        <taxon>genistoids sensu lato</taxon>
        <taxon>core genistoids</taxon>
        <taxon>Genisteae</taxon>
        <taxon>Lupinus</taxon>
    </lineage>
</organism>